<keyword evidence="2" id="KW-1185">Reference proteome</keyword>
<dbReference type="GO" id="GO:0005737">
    <property type="term" value="C:cytoplasm"/>
    <property type="evidence" value="ECO:0007669"/>
    <property type="project" value="TreeGrafter"/>
</dbReference>
<dbReference type="Proteomes" id="UP000321746">
    <property type="component" value="Unassembled WGS sequence"/>
</dbReference>
<dbReference type="RefSeq" id="WP_146885174.1">
    <property type="nucleotide sequence ID" value="NZ_BJYG01000002.1"/>
</dbReference>
<dbReference type="OrthoDB" id="9792137at2"/>
<dbReference type="PANTHER" id="PTHR30143">
    <property type="entry name" value="ACID HYDRATASE"/>
    <property type="match status" value="1"/>
</dbReference>
<name>A0A511XGH3_9PROT</name>
<dbReference type="Gene3D" id="3.90.850.10">
    <property type="entry name" value="Fumarylacetoacetase-like, C-terminal domain"/>
    <property type="match status" value="1"/>
</dbReference>
<reference evidence="1 2" key="1">
    <citation type="submission" date="2019-07" db="EMBL/GenBank/DDBJ databases">
        <title>Whole genome shotgun sequence of Acetobacter oeni NBRC 105207.</title>
        <authorList>
            <person name="Hosoyama A."/>
            <person name="Uohara A."/>
            <person name="Ohji S."/>
            <person name="Ichikawa N."/>
        </authorList>
    </citation>
    <scope>NUCLEOTIDE SEQUENCE [LARGE SCALE GENOMIC DNA]</scope>
    <source>
        <strain evidence="1 2">NBRC 105207</strain>
    </source>
</reference>
<sequence>MATAANTPDNLTEYLLSIRDSRSEPLITVPEVLIPADEHAAYEIQDRVARQLGDIRGWKVGAGSPDAVPAAAPLHAETIFPNGAVIPAEMCRHRGAEAEIAYRFRHHPEGDPANTTRETVLNAIESVHPVIELVDTRFAEPGSQHRLAHLADQQSHGVLIVGDAIRNWCLTDSFSETITVRVDHGKSLEKVARNAAGDPIRLLMWLAGHAVQRGMPFGAGTIVTTGSLTGTLFVPHRTHLSAEFGTSGRVSTFLA</sequence>
<protein>
    <submittedName>
        <fullName evidence="1">Hydratase</fullName>
    </submittedName>
</protein>
<dbReference type="EMBL" id="BJYG01000002">
    <property type="protein sequence ID" value="GEN62029.1"/>
    <property type="molecule type" value="Genomic_DNA"/>
</dbReference>
<dbReference type="PANTHER" id="PTHR30143:SF0">
    <property type="entry name" value="2-KETO-4-PENTENOATE HYDRATASE"/>
    <property type="match status" value="1"/>
</dbReference>
<organism evidence="1 2">
    <name type="scientific">Acetobacter oeni</name>
    <dbReference type="NCBI Taxonomy" id="304077"/>
    <lineage>
        <taxon>Bacteria</taxon>
        <taxon>Pseudomonadati</taxon>
        <taxon>Pseudomonadota</taxon>
        <taxon>Alphaproteobacteria</taxon>
        <taxon>Acetobacterales</taxon>
        <taxon>Acetobacteraceae</taxon>
        <taxon>Acetobacter</taxon>
    </lineage>
</organism>
<evidence type="ECO:0000313" key="2">
    <source>
        <dbReference type="Proteomes" id="UP000321746"/>
    </source>
</evidence>
<dbReference type="GO" id="GO:0008684">
    <property type="term" value="F:2-oxopent-4-enoate hydratase activity"/>
    <property type="evidence" value="ECO:0007669"/>
    <property type="project" value="TreeGrafter"/>
</dbReference>
<accession>A0A511XGH3</accession>
<dbReference type="AlphaFoldDB" id="A0A511XGH3"/>
<gene>
    <name evidence="1" type="ORF">AOE01nite_02530</name>
</gene>
<dbReference type="InterPro" id="IPR050772">
    <property type="entry name" value="Hydratase-Decarb/MhpD_sf"/>
</dbReference>
<dbReference type="InterPro" id="IPR036663">
    <property type="entry name" value="Fumarylacetoacetase_C_sf"/>
</dbReference>
<dbReference type="SUPFAM" id="SSF56529">
    <property type="entry name" value="FAH"/>
    <property type="match status" value="1"/>
</dbReference>
<comment type="caution">
    <text evidence="1">The sequence shown here is derived from an EMBL/GenBank/DDBJ whole genome shotgun (WGS) entry which is preliminary data.</text>
</comment>
<proteinExistence type="predicted"/>
<evidence type="ECO:0000313" key="1">
    <source>
        <dbReference type="EMBL" id="GEN62029.1"/>
    </source>
</evidence>